<dbReference type="InterPro" id="IPR014284">
    <property type="entry name" value="RNA_pol_sigma-70_dom"/>
</dbReference>
<dbReference type="InterPro" id="IPR036388">
    <property type="entry name" value="WH-like_DNA-bd_sf"/>
</dbReference>
<dbReference type="Gene3D" id="1.10.10.10">
    <property type="entry name" value="Winged helix-like DNA-binding domain superfamily/Winged helix DNA-binding domain"/>
    <property type="match status" value="1"/>
</dbReference>
<dbReference type="GO" id="GO:0016987">
    <property type="term" value="F:sigma factor activity"/>
    <property type="evidence" value="ECO:0007669"/>
    <property type="project" value="InterPro"/>
</dbReference>
<dbReference type="InterPro" id="IPR013324">
    <property type="entry name" value="RNA_pol_sigma_r3/r4-like"/>
</dbReference>
<dbReference type="Pfam" id="PF08281">
    <property type="entry name" value="Sigma70_r4_2"/>
    <property type="match status" value="1"/>
</dbReference>
<dbReference type="NCBIfam" id="TIGR02937">
    <property type="entry name" value="sigma70-ECF"/>
    <property type="match status" value="1"/>
</dbReference>
<dbReference type="SUPFAM" id="SSF88659">
    <property type="entry name" value="Sigma3 and sigma4 domains of RNA polymerase sigma factors"/>
    <property type="match status" value="1"/>
</dbReference>
<dbReference type="OrthoDB" id="9806818at2"/>
<organism evidence="2 3">
    <name type="scientific">Acetitomaculum ruminis DSM 5522</name>
    <dbReference type="NCBI Taxonomy" id="1120918"/>
    <lineage>
        <taxon>Bacteria</taxon>
        <taxon>Bacillati</taxon>
        <taxon>Bacillota</taxon>
        <taxon>Clostridia</taxon>
        <taxon>Lachnospirales</taxon>
        <taxon>Lachnospiraceae</taxon>
        <taxon>Acetitomaculum</taxon>
    </lineage>
</organism>
<dbReference type="STRING" id="1120918.SAMN05216249_12613"/>
<dbReference type="Proteomes" id="UP000198838">
    <property type="component" value="Unassembled WGS sequence"/>
</dbReference>
<dbReference type="RefSeq" id="WP_051625227.1">
    <property type="nucleotide sequence ID" value="NZ_FOJY01000026.1"/>
</dbReference>
<dbReference type="GO" id="GO:0003677">
    <property type="term" value="F:DNA binding"/>
    <property type="evidence" value="ECO:0007669"/>
    <property type="project" value="InterPro"/>
</dbReference>
<reference evidence="2 3" key="1">
    <citation type="submission" date="2016-10" db="EMBL/GenBank/DDBJ databases">
        <authorList>
            <person name="de Groot N.N."/>
        </authorList>
    </citation>
    <scope>NUCLEOTIDE SEQUENCE [LARGE SCALE GENOMIC DNA]</scope>
    <source>
        <strain evidence="2 3">DSM 5522</strain>
    </source>
</reference>
<dbReference type="GO" id="GO:0006352">
    <property type="term" value="P:DNA-templated transcription initiation"/>
    <property type="evidence" value="ECO:0007669"/>
    <property type="project" value="InterPro"/>
</dbReference>
<sequence>MSGYEFDPKDKDGSLRDRFDCYCKEVIGRAAHNLVFKQAQYLILHFGGGEIDPSMMMHEDEHDNLYAVKMTVRGKDVFIGDERLAKLLPKLQKRKREILLMYYLLDMTLEEIANELGIEYETVKSTKSKAIKELRKGAASESEEA</sequence>
<name>A0A1I1AJN9_9FIRM</name>
<dbReference type="AlphaFoldDB" id="A0A1I1AJN9"/>
<accession>A0A1I1AJN9</accession>
<dbReference type="InterPro" id="IPR000943">
    <property type="entry name" value="RNA_pol_sigma70"/>
</dbReference>
<evidence type="ECO:0000313" key="2">
    <source>
        <dbReference type="EMBL" id="SFB36563.1"/>
    </source>
</evidence>
<dbReference type="EMBL" id="FOJY01000026">
    <property type="protein sequence ID" value="SFB36563.1"/>
    <property type="molecule type" value="Genomic_DNA"/>
</dbReference>
<dbReference type="PRINTS" id="PR00046">
    <property type="entry name" value="SIGMA70FCT"/>
</dbReference>
<evidence type="ECO:0000313" key="3">
    <source>
        <dbReference type="Proteomes" id="UP000198838"/>
    </source>
</evidence>
<keyword evidence="3" id="KW-1185">Reference proteome</keyword>
<protein>
    <submittedName>
        <fullName evidence="2">RNA polymerase sigma factor, sigma-70 family</fullName>
    </submittedName>
</protein>
<gene>
    <name evidence="2" type="ORF">SAMN05216249_12613</name>
</gene>
<proteinExistence type="predicted"/>
<feature type="domain" description="RNA polymerase sigma factor 70 region 4 type 2" evidence="1">
    <location>
        <begin position="82"/>
        <end position="134"/>
    </location>
</feature>
<evidence type="ECO:0000259" key="1">
    <source>
        <dbReference type="Pfam" id="PF08281"/>
    </source>
</evidence>
<dbReference type="CDD" id="cd06171">
    <property type="entry name" value="Sigma70_r4"/>
    <property type="match status" value="1"/>
</dbReference>
<dbReference type="InterPro" id="IPR013249">
    <property type="entry name" value="RNA_pol_sigma70_r4_t2"/>
</dbReference>